<dbReference type="OrthoDB" id="5428081at2759"/>
<protein>
    <submittedName>
        <fullName evidence="2">Uncharacterized protein</fullName>
    </submittedName>
</protein>
<dbReference type="EMBL" id="ML121535">
    <property type="protein sequence ID" value="RPB26173.1"/>
    <property type="molecule type" value="Genomic_DNA"/>
</dbReference>
<evidence type="ECO:0000313" key="2">
    <source>
        <dbReference type="EMBL" id="RPB26173.1"/>
    </source>
</evidence>
<keyword evidence="1" id="KW-0812">Transmembrane</keyword>
<dbReference type="AlphaFoldDB" id="A0A3N4LTE2"/>
<evidence type="ECO:0000313" key="3">
    <source>
        <dbReference type="Proteomes" id="UP000267821"/>
    </source>
</evidence>
<reference evidence="2 3" key="1">
    <citation type="journal article" date="2018" name="Nat. Ecol. Evol.">
        <title>Pezizomycetes genomes reveal the molecular basis of ectomycorrhizal truffle lifestyle.</title>
        <authorList>
            <person name="Murat C."/>
            <person name="Payen T."/>
            <person name="Noel B."/>
            <person name="Kuo A."/>
            <person name="Morin E."/>
            <person name="Chen J."/>
            <person name="Kohler A."/>
            <person name="Krizsan K."/>
            <person name="Balestrini R."/>
            <person name="Da Silva C."/>
            <person name="Montanini B."/>
            <person name="Hainaut M."/>
            <person name="Levati E."/>
            <person name="Barry K.W."/>
            <person name="Belfiori B."/>
            <person name="Cichocki N."/>
            <person name="Clum A."/>
            <person name="Dockter R.B."/>
            <person name="Fauchery L."/>
            <person name="Guy J."/>
            <person name="Iotti M."/>
            <person name="Le Tacon F."/>
            <person name="Lindquist E.A."/>
            <person name="Lipzen A."/>
            <person name="Malagnac F."/>
            <person name="Mello A."/>
            <person name="Molinier V."/>
            <person name="Miyauchi S."/>
            <person name="Poulain J."/>
            <person name="Riccioni C."/>
            <person name="Rubini A."/>
            <person name="Sitrit Y."/>
            <person name="Splivallo R."/>
            <person name="Traeger S."/>
            <person name="Wang M."/>
            <person name="Zifcakova L."/>
            <person name="Wipf D."/>
            <person name="Zambonelli A."/>
            <person name="Paolocci F."/>
            <person name="Nowrousian M."/>
            <person name="Ottonello S."/>
            <person name="Baldrian P."/>
            <person name="Spatafora J.W."/>
            <person name="Henrissat B."/>
            <person name="Nagy L.G."/>
            <person name="Aury J.M."/>
            <person name="Wincker P."/>
            <person name="Grigoriev I.V."/>
            <person name="Bonfante P."/>
            <person name="Martin F.M."/>
        </authorList>
    </citation>
    <scope>NUCLEOTIDE SEQUENCE [LARGE SCALE GENOMIC DNA]</scope>
    <source>
        <strain evidence="2 3">ATCC MYA-4762</strain>
    </source>
</reference>
<feature type="transmembrane region" description="Helical" evidence="1">
    <location>
        <begin position="63"/>
        <end position="83"/>
    </location>
</feature>
<keyword evidence="1" id="KW-1133">Transmembrane helix</keyword>
<name>A0A3N4LTE2_9PEZI</name>
<organism evidence="2 3">
    <name type="scientific">Terfezia boudieri ATCC MYA-4762</name>
    <dbReference type="NCBI Taxonomy" id="1051890"/>
    <lineage>
        <taxon>Eukaryota</taxon>
        <taxon>Fungi</taxon>
        <taxon>Dikarya</taxon>
        <taxon>Ascomycota</taxon>
        <taxon>Pezizomycotina</taxon>
        <taxon>Pezizomycetes</taxon>
        <taxon>Pezizales</taxon>
        <taxon>Pezizaceae</taxon>
        <taxon>Terfezia</taxon>
    </lineage>
</organism>
<dbReference type="Proteomes" id="UP000267821">
    <property type="component" value="Unassembled WGS sequence"/>
</dbReference>
<accession>A0A3N4LTE2</accession>
<evidence type="ECO:0000256" key="1">
    <source>
        <dbReference type="SAM" id="Phobius"/>
    </source>
</evidence>
<dbReference type="InParanoid" id="A0A3N4LTE2"/>
<gene>
    <name evidence="2" type="ORF">L211DRAFT_699525</name>
</gene>
<sequence>MIEEQLHPQASVCSTERCGQITERSTPNCSIYLATSPSNSLLLSCRNPRFSKTAMDKAKARRYILTGAIALITATGAYTGAVLKTETEKNEVGEKIRHETPAEKIQRLEGYRAGLVRRKTELELKIAGLEEKQSHRTE</sequence>
<proteinExistence type="predicted"/>
<keyword evidence="1" id="KW-0472">Membrane</keyword>
<keyword evidence="3" id="KW-1185">Reference proteome</keyword>